<accession>A0ABX3XH16</accession>
<keyword evidence="6" id="KW-0472">Membrane</keyword>
<organism evidence="8 9">
    <name type="scientific">Lonsdalea iberica</name>
    <dbReference type="NCBI Taxonomy" id="1082703"/>
    <lineage>
        <taxon>Bacteria</taxon>
        <taxon>Pseudomonadati</taxon>
        <taxon>Pseudomonadota</taxon>
        <taxon>Gammaproteobacteria</taxon>
        <taxon>Enterobacterales</taxon>
        <taxon>Pectobacteriaceae</taxon>
        <taxon>Lonsdalea</taxon>
    </lineage>
</organism>
<evidence type="ECO:0000313" key="9">
    <source>
        <dbReference type="Proteomes" id="UP000194040"/>
    </source>
</evidence>
<keyword evidence="5" id="KW-0843">Virulence</keyword>
<dbReference type="Gene3D" id="3.30.2450.10">
    <property type="entry name" value="Secreted effector protein pipB2"/>
    <property type="match status" value="1"/>
</dbReference>
<evidence type="ECO:0000256" key="3">
    <source>
        <dbReference type="ARBA" id="ARBA00022525"/>
    </source>
</evidence>
<protein>
    <recommendedName>
        <fullName evidence="7">Secreted effector protein PipB2 N-terminal domain-containing protein</fullName>
    </recommendedName>
</protein>
<dbReference type="Proteomes" id="UP000194040">
    <property type="component" value="Unassembled WGS sequence"/>
</dbReference>
<evidence type="ECO:0000256" key="2">
    <source>
        <dbReference type="ARBA" id="ARBA00004613"/>
    </source>
</evidence>
<dbReference type="SUPFAM" id="SSF141571">
    <property type="entry name" value="Pentapeptide repeat-like"/>
    <property type="match status" value="1"/>
</dbReference>
<comment type="subcellular location">
    <subcellularLocation>
        <location evidence="1">Membrane</location>
    </subcellularLocation>
    <subcellularLocation>
        <location evidence="2">Secreted</location>
    </subcellularLocation>
</comment>
<dbReference type="Pfam" id="PF21684">
    <property type="entry name" value="PipB2_N"/>
    <property type="match status" value="1"/>
</dbReference>
<keyword evidence="4" id="KW-0677">Repeat</keyword>
<comment type="caution">
    <text evidence="8">The sequence shown here is derived from an EMBL/GenBank/DDBJ whole genome shotgun (WGS) entry which is preliminary data.</text>
</comment>
<dbReference type="Gene3D" id="2.160.20.80">
    <property type="entry name" value="E3 ubiquitin-protein ligase SopA"/>
    <property type="match status" value="1"/>
</dbReference>
<dbReference type="InterPro" id="IPR048984">
    <property type="entry name" value="PipB2_N"/>
</dbReference>
<dbReference type="RefSeq" id="WP_094100550.1">
    <property type="nucleotide sequence ID" value="NZ_LUTQ01000012.1"/>
</dbReference>
<evidence type="ECO:0000256" key="6">
    <source>
        <dbReference type="ARBA" id="ARBA00023136"/>
    </source>
</evidence>
<keyword evidence="9" id="KW-1185">Reference proteome</keyword>
<gene>
    <name evidence="8" type="ORF">AU512_05715</name>
</gene>
<dbReference type="Pfam" id="PF00805">
    <property type="entry name" value="Pentapeptide"/>
    <property type="match status" value="2"/>
</dbReference>
<evidence type="ECO:0000256" key="4">
    <source>
        <dbReference type="ARBA" id="ARBA00022737"/>
    </source>
</evidence>
<sequence length="336" mass="36631">MAHSLASLTQMAVSFSGIGTLSAMQETTSPKGVLQHIINFFTFGGVRRDNEKQYRAFVQSLADARRDACCDRAYELPDKITVDFKGNQVEFCLPGMNNPSGPVIINVGKGNDAESGEIRTDIFKKICDTLLFRNEYSIPQHAIVLTENEGMYLKGAVLSGRDLIQENLAYADLSDAKLDDAILTKTDLSHANLTHSDLSEALLSDTDLSESDMEGIRIYGGQIEHCKLVGTNLKYAKLIASSVQDCDFTGANMECALLSTTNFSGVDLQNSNLNGAEIFASALSHIVLTNASFDKAKLALSTLDGEEITQDKLFVESAITFKNTKIASESNYCEDF</sequence>
<reference evidence="8 9" key="1">
    <citation type="submission" date="2016-02" db="EMBL/GenBank/DDBJ databases">
        <title>Species-wide whole genome sequencing reveals diversity, host range in Lonsdalea quercina.</title>
        <authorList>
            <person name="Li Y."/>
        </authorList>
    </citation>
    <scope>NUCLEOTIDE SEQUENCE [LARGE SCALE GENOMIC DNA]</scope>
    <source>
        <strain evidence="8 9">LMG 26265</strain>
    </source>
</reference>
<dbReference type="PANTHER" id="PTHR47485:SF1">
    <property type="entry name" value="THYLAKOID LUMENAL 17.4 KDA PROTEIN, CHLOROPLASTIC"/>
    <property type="match status" value="1"/>
</dbReference>
<proteinExistence type="predicted"/>
<dbReference type="EMBL" id="LUTQ01000012">
    <property type="protein sequence ID" value="OSN10889.1"/>
    <property type="molecule type" value="Genomic_DNA"/>
</dbReference>
<keyword evidence="3" id="KW-0964">Secreted</keyword>
<evidence type="ECO:0000259" key="7">
    <source>
        <dbReference type="Pfam" id="PF21684"/>
    </source>
</evidence>
<evidence type="ECO:0000256" key="1">
    <source>
        <dbReference type="ARBA" id="ARBA00004370"/>
    </source>
</evidence>
<name>A0ABX3XH16_9GAMM</name>
<feature type="domain" description="Secreted effector protein PipB2 N-terminal" evidence="7">
    <location>
        <begin position="28"/>
        <end position="133"/>
    </location>
</feature>
<dbReference type="InterPro" id="IPR001646">
    <property type="entry name" value="5peptide_repeat"/>
</dbReference>
<evidence type="ECO:0000313" key="8">
    <source>
        <dbReference type="EMBL" id="OSN10889.1"/>
    </source>
</evidence>
<dbReference type="PANTHER" id="PTHR47485">
    <property type="entry name" value="THYLAKOID LUMENAL 17.4 KDA PROTEIN, CHLOROPLASTIC"/>
    <property type="match status" value="1"/>
</dbReference>
<evidence type="ECO:0000256" key="5">
    <source>
        <dbReference type="ARBA" id="ARBA00023026"/>
    </source>
</evidence>